<gene>
    <name evidence="1" type="ORF">HAX54_031254</name>
</gene>
<protein>
    <submittedName>
        <fullName evidence="1">Uncharacterized protein</fullName>
    </submittedName>
</protein>
<evidence type="ECO:0000313" key="1">
    <source>
        <dbReference type="EMBL" id="MCD9643636.1"/>
    </source>
</evidence>
<dbReference type="EMBL" id="JACEIK010003946">
    <property type="protein sequence ID" value="MCD9643636.1"/>
    <property type="molecule type" value="Genomic_DNA"/>
</dbReference>
<organism evidence="1 2">
    <name type="scientific">Datura stramonium</name>
    <name type="common">Jimsonweed</name>
    <name type="synonym">Common thornapple</name>
    <dbReference type="NCBI Taxonomy" id="4076"/>
    <lineage>
        <taxon>Eukaryota</taxon>
        <taxon>Viridiplantae</taxon>
        <taxon>Streptophyta</taxon>
        <taxon>Embryophyta</taxon>
        <taxon>Tracheophyta</taxon>
        <taxon>Spermatophyta</taxon>
        <taxon>Magnoliopsida</taxon>
        <taxon>eudicotyledons</taxon>
        <taxon>Gunneridae</taxon>
        <taxon>Pentapetalae</taxon>
        <taxon>asterids</taxon>
        <taxon>lamiids</taxon>
        <taxon>Solanales</taxon>
        <taxon>Solanaceae</taxon>
        <taxon>Solanoideae</taxon>
        <taxon>Datureae</taxon>
        <taxon>Datura</taxon>
    </lineage>
</organism>
<comment type="caution">
    <text evidence="1">The sequence shown here is derived from an EMBL/GenBank/DDBJ whole genome shotgun (WGS) entry which is preliminary data.</text>
</comment>
<evidence type="ECO:0000313" key="2">
    <source>
        <dbReference type="Proteomes" id="UP000823775"/>
    </source>
</evidence>
<name>A0ABS8VBB3_DATST</name>
<accession>A0ABS8VBB3</accession>
<keyword evidence="2" id="KW-1185">Reference proteome</keyword>
<proteinExistence type="predicted"/>
<reference evidence="1 2" key="1">
    <citation type="journal article" date="2021" name="BMC Genomics">
        <title>Datura genome reveals duplications of psychoactive alkaloid biosynthetic genes and high mutation rate following tissue culture.</title>
        <authorList>
            <person name="Rajewski A."/>
            <person name="Carter-House D."/>
            <person name="Stajich J."/>
            <person name="Litt A."/>
        </authorList>
    </citation>
    <scope>NUCLEOTIDE SEQUENCE [LARGE SCALE GENOMIC DNA]</scope>
    <source>
        <strain evidence="1">AR-01</strain>
    </source>
</reference>
<feature type="non-terminal residue" evidence="1">
    <location>
        <position position="1"/>
    </location>
</feature>
<dbReference type="Proteomes" id="UP000823775">
    <property type="component" value="Unassembled WGS sequence"/>
</dbReference>
<sequence length="56" mass="6383">VGTLICAMRKHFWCTATRKAIADWCTARREAPFTLALCPARHAKGVQRPKVKTHYN</sequence>